<keyword evidence="5" id="KW-1185">Reference proteome</keyword>
<dbReference type="PANTHER" id="PTHR44099:SF4">
    <property type="entry name" value="RABCONNECTIN-3B, ISOFORM A"/>
    <property type="match status" value="1"/>
</dbReference>
<evidence type="ECO:0000256" key="1">
    <source>
        <dbReference type="PROSITE-ProRule" id="PRU00221"/>
    </source>
</evidence>
<evidence type="ECO:0000256" key="3">
    <source>
        <dbReference type="SAM" id="MobiDB-lite"/>
    </source>
</evidence>
<feature type="repeat" description="WD" evidence="1">
    <location>
        <begin position="1410"/>
        <end position="1444"/>
    </location>
</feature>
<dbReference type="EMBL" id="CP141889">
    <property type="protein sequence ID" value="WRT69511.1"/>
    <property type="molecule type" value="Genomic_DNA"/>
</dbReference>
<dbReference type="SMART" id="SM00320">
    <property type="entry name" value="WD40"/>
    <property type="match status" value="3"/>
</dbReference>
<feature type="compositionally biased region" description="Low complexity" evidence="3">
    <location>
        <begin position="121"/>
        <end position="137"/>
    </location>
</feature>
<proteinExistence type="predicted"/>
<feature type="compositionally biased region" description="Basic and acidic residues" evidence="3">
    <location>
        <begin position="603"/>
        <end position="613"/>
    </location>
</feature>
<feature type="compositionally biased region" description="Basic and acidic residues" evidence="3">
    <location>
        <begin position="80"/>
        <end position="89"/>
    </location>
</feature>
<dbReference type="InterPro" id="IPR015943">
    <property type="entry name" value="WD40/YVTN_repeat-like_dom_sf"/>
</dbReference>
<dbReference type="Proteomes" id="UP001329825">
    <property type="component" value="Chromosome 9"/>
</dbReference>
<feature type="region of interest" description="Disordered" evidence="3">
    <location>
        <begin position="74"/>
        <end position="209"/>
    </location>
</feature>
<evidence type="ECO:0000313" key="5">
    <source>
        <dbReference type="Proteomes" id="UP001329825"/>
    </source>
</evidence>
<dbReference type="PANTHER" id="PTHR44099">
    <property type="entry name" value="RABCONNECTIN-3B, ISOFORM A"/>
    <property type="match status" value="1"/>
</dbReference>
<keyword evidence="2" id="KW-0175">Coiled coil</keyword>
<feature type="coiled-coil region" evidence="2">
    <location>
        <begin position="273"/>
        <end position="307"/>
    </location>
</feature>
<organism evidence="4 5">
    <name type="scientific">Kwoniella shivajii</name>
    <dbReference type="NCBI Taxonomy" id="564305"/>
    <lineage>
        <taxon>Eukaryota</taxon>
        <taxon>Fungi</taxon>
        <taxon>Dikarya</taxon>
        <taxon>Basidiomycota</taxon>
        <taxon>Agaricomycotina</taxon>
        <taxon>Tremellomycetes</taxon>
        <taxon>Tremellales</taxon>
        <taxon>Cryptococcaceae</taxon>
        <taxon>Kwoniella</taxon>
    </lineage>
</organism>
<dbReference type="RefSeq" id="XP_062794250.1">
    <property type="nucleotide sequence ID" value="XM_062938199.1"/>
</dbReference>
<feature type="compositionally biased region" description="Polar residues" evidence="3">
    <location>
        <begin position="558"/>
        <end position="567"/>
    </location>
</feature>
<evidence type="ECO:0000313" key="4">
    <source>
        <dbReference type="EMBL" id="WRT69511.1"/>
    </source>
</evidence>
<dbReference type="PROSITE" id="PS50082">
    <property type="entry name" value="WD_REPEATS_2"/>
    <property type="match status" value="1"/>
</dbReference>
<protein>
    <recommendedName>
        <fullName evidence="6">WD40 repeat-like protein</fullName>
    </recommendedName>
</protein>
<feature type="compositionally biased region" description="Polar residues" evidence="3">
    <location>
        <begin position="535"/>
        <end position="547"/>
    </location>
</feature>
<sequence length="1513" mass="165162">MTEKSLSIPFLLDPALPNYTSADTVSLPISPSHISSWIIPSTTEAGPSRRTALACPDNTLWIYDSPCYSSSIASPGALKSSKEEDKKASELPSITTQIASSPNSPLLSPRRSRPTQTRNLSYSGRPRNSSSASSILSNTTATGKRRTSAFSPPPSAIQIPTTTLSSATASAAPPDNHSHHNSDSVDLRESLGKHKERKDDSSGIGLGLGIGGIGRRGLIGVHGKEENLGIGSIEHSGANSPKSFTSASTSTEGTTTTTAASRFGFFGRSSISNEDEIQKEKELKEHIQEVQVDLEMEKEKREDQKEIEDQKLIDNAIIRSPTPVMRNEPSTQNQKKGKKEGNVVKRIILKDAGRGKIVEMKVFREIDCLVILRNEGLLDVFSITTLVQTAGINLESPEDSKTPAAASTSKAGLKIPLFWSWKGISLARKEDGFIFVCHGLPWPCALPSPNGEVTRVVMISPLPSGYGMAIVARLELPGEGDVGISNSKDTSYLLHSTSTSFTSYPVIFPAISVSSNATPQMKSSPQIRAISSTFPAPYLRSTTPDPSQQKDKEPPQPRSTIRKSASFTHLKDSASAPLLEHPQEDRNKEKGFAKFLARRDWVRKGKEEDKSEDPSPGIGEGKEIDRDGGGGWQRIVIEENGEGVGWKGDAVDVFMTDGKTLRLRGTITLASNEEVKEVYVNQGWTELAVQTELNAYVYRLAEEIRDTKGTFPSFKFEIQAIMNGVVISSLDSNRHLLTVKSDKIETFDFTQSKHETQLLVKITQANNSTHNAITCVAPASVESIFISDAQGNISIRNLANILSTEGQESYLTDETISDRLDSPVTYLTTISGLNGQSDEYLIAGDEDGAIRIWQTNPFRLCGSWTLFANPVRDAVLLNMPQAGSLRGCLLVTSKDGTVGIISLKEMDDLFLIPASRNPLRGIYIEEKDILLAYANGKARVWNTQTQEFRRSTGLDAAEDMLQVGDWTEVLLHKSVQASVLSANPFYLPESSDLGRLLHFDLRNLGRWLHSAKNNPNHSPLAALRSLLSIFLAFNICDRVDDICMSKLAIKKPDITTIIGQTGMESSELSYAEKTDVWRVSPVMTGMRQLVIVTLLRPFLDSPDHERWAAEVIAYYTASLPSTSIEPDLDFFAEHYMDSSTDVHQAARMLFAARVGRMSISEIESTVGAGVSNLPSKLSIANRDSDVAANALTLLGGIALQKFEIMQPSALKSIAESVSIFLQSTLFPHLALAIEICSKGFMTWQSYVDPSELLRRLFHLATHKDYSSSTGIGAGGGTSLAAQSRLAVLNVASSNPALFMSTLSMDILDSKNSSERRNCIMKLCVFISRKKPNLLENGLPRIAEAVVKSLDPNIGKMRDDVWQAATVILNELVLAFSTIDFHSGTQRLAVGTHEGAVIMYDLKTASRLYVIEPHKHPVSAVTFSPDGRRLITVSLEEGSVTVWKVGSSLSGFFNVGAPPRQGGEKGDPFKRIEFIRVDDGPLNSTSALSDIQISWPGSRQARINIRETALTFET</sequence>
<evidence type="ECO:0008006" key="6">
    <source>
        <dbReference type="Google" id="ProtNLM"/>
    </source>
</evidence>
<feature type="compositionally biased region" description="Low complexity" evidence="3">
    <location>
        <begin position="160"/>
        <end position="174"/>
    </location>
</feature>
<feature type="region of interest" description="Disordered" evidence="3">
    <location>
        <begin position="231"/>
        <end position="256"/>
    </location>
</feature>
<dbReference type="InterPro" id="IPR049916">
    <property type="entry name" value="WDR72-like"/>
</dbReference>
<accession>A0ABZ1D6Q2</accession>
<feature type="compositionally biased region" description="Low complexity" evidence="3">
    <location>
        <begin position="243"/>
        <end position="256"/>
    </location>
</feature>
<feature type="region of interest" description="Disordered" evidence="3">
    <location>
        <begin position="535"/>
        <end position="567"/>
    </location>
</feature>
<dbReference type="Gene3D" id="2.130.10.10">
    <property type="entry name" value="YVTN repeat-like/Quinoprotein amine dehydrogenase"/>
    <property type="match status" value="2"/>
</dbReference>
<gene>
    <name evidence="4" type="ORF">IL334_006497</name>
</gene>
<feature type="compositionally biased region" description="Low complexity" evidence="3">
    <location>
        <begin position="100"/>
        <end position="109"/>
    </location>
</feature>
<dbReference type="SUPFAM" id="SSF69322">
    <property type="entry name" value="Tricorn protease domain 2"/>
    <property type="match status" value="1"/>
</dbReference>
<dbReference type="GeneID" id="87958627"/>
<dbReference type="Pfam" id="PF00400">
    <property type="entry name" value="WD40"/>
    <property type="match status" value="1"/>
</dbReference>
<reference evidence="4 5" key="1">
    <citation type="submission" date="2024-01" db="EMBL/GenBank/DDBJ databases">
        <title>Comparative genomics of Cryptococcus and Kwoniella reveals pathogenesis evolution and contrasting modes of karyotype evolution via chromosome fusion or intercentromeric recombination.</title>
        <authorList>
            <person name="Coelho M.A."/>
            <person name="David-Palma M."/>
            <person name="Shea T."/>
            <person name="Bowers K."/>
            <person name="McGinley-Smith S."/>
            <person name="Mohammad A.W."/>
            <person name="Gnirke A."/>
            <person name="Yurkov A.M."/>
            <person name="Nowrousian M."/>
            <person name="Sun S."/>
            <person name="Cuomo C.A."/>
            <person name="Heitman J."/>
        </authorList>
    </citation>
    <scope>NUCLEOTIDE SEQUENCE [LARGE SCALE GENOMIC DNA]</scope>
    <source>
        <strain evidence="4">CBS 11374</strain>
    </source>
</reference>
<keyword evidence="1" id="KW-0853">WD repeat</keyword>
<dbReference type="SUPFAM" id="SSF50978">
    <property type="entry name" value="WD40 repeat-like"/>
    <property type="match status" value="1"/>
</dbReference>
<feature type="compositionally biased region" description="Basic and acidic residues" evidence="3">
    <location>
        <begin position="176"/>
        <end position="201"/>
    </location>
</feature>
<feature type="region of interest" description="Disordered" evidence="3">
    <location>
        <begin position="603"/>
        <end position="630"/>
    </location>
</feature>
<evidence type="ECO:0000256" key="2">
    <source>
        <dbReference type="SAM" id="Coils"/>
    </source>
</evidence>
<name>A0ABZ1D6Q2_9TREE</name>
<dbReference type="InterPro" id="IPR001680">
    <property type="entry name" value="WD40_rpt"/>
</dbReference>
<dbReference type="InterPro" id="IPR036322">
    <property type="entry name" value="WD40_repeat_dom_sf"/>
</dbReference>